<keyword evidence="8 18" id="KW-0560">Oxidoreductase</keyword>
<dbReference type="GO" id="GO:0005576">
    <property type="term" value="C:extracellular region"/>
    <property type="evidence" value="ECO:0007669"/>
    <property type="project" value="UniProtKB-SubCell"/>
</dbReference>
<feature type="disulfide bond" evidence="17">
    <location>
        <begin position="77"/>
        <end position="82"/>
    </location>
</feature>
<dbReference type="FunFam" id="1.10.520.10:FF:000001">
    <property type="entry name" value="Peroxidase"/>
    <property type="match status" value="1"/>
</dbReference>
<dbReference type="Gene3D" id="1.10.420.10">
    <property type="entry name" value="Peroxidase, domain 2"/>
    <property type="match status" value="1"/>
</dbReference>
<comment type="similarity">
    <text evidence="2">Belongs to the peroxidase family. Ascorbate peroxidase subfamily.</text>
</comment>
<evidence type="ECO:0000256" key="5">
    <source>
        <dbReference type="ARBA" id="ARBA00022617"/>
    </source>
</evidence>
<feature type="active site" description="Proton acceptor" evidence="13">
    <location>
        <position position="75"/>
    </location>
</feature>
<dbReference type="FunFam" id="1.10.420.10:FF:000001">
    <property type="entry name" value="Peroxidase"/>
    <property type="match status" value="1"/>
</dbReference>
<feature type="binding site" evidence="15">
    <location>
        <position position="81"/>
    </location>
    <ligand>
        <name>Ca(2+)</name>
        <dbReference type="ChEBI" id="CHEBI:29108"/>
        <label>1</label>
    </ligand>
</feature>
<feature type="binding site" evidence="15">
    <location>
        <position position="258"/>
    </location>
    <ligand>
        <name>Ca(2+)</name>
        <dbReference type="ChEBI" id="CHEBI:29108"/>
        <label>2</label>
    </ligand>
</feature>
<evidence type="ECO:0000256" key="16">
    <source>
        <dbReference type="PIRSR" id="PIRSR600823-4"/>
    </source>
</evidence>
<evidence type="ECO:0000256" key="3">
    <source>
        <dbReference type="ARBA" id="ARBA00012313"/>
    </source>
</evidence>
<dbReference type="GO" id="GO:0020037">
    <property type="term" value="F:heme binding"/>
    <property type="evidence" value="ECO:0007669"/>
    <property type="project" value="UniProtKB-UniRule"/>
</dbReference>
<dbReference type="PRINTS" id="PR00461">
    <property type="entry name" value="PLPEROXIDASE"/>
</dbReference>
<feature type="disulfide bond" evidence="17">
    <location>
        <begin position="209"/>
        <end position="241"/>
    </location>
</feature>
<evidence type="ECO:0000256" key="12">
    <source>
        <dbReference type="ARBA" id="ARBA00023324"/>
    </source>
</evidence>
<feature type="binding site" evidence="15">
    <location>
        <position position="83"/>
    </location>
    <ligand>
        <name>Ca(2+)</name>
        <dbReference type="ChEBI" id="CHEBI:29108"/>
        <label>1</label>
    </ligand>
</feature>
<keyword evidence="7 15" id="KW-0106">Calcium</keyword>
<dbReference type="InterPro" id="IPR019793">
    <property type="entry name" value="Peroxidases_heam-ligand_BS"/>
</dbReference>
<evidence type="ECO:0000256" key="7">
    <source>
        <dbReference type="ARBA" id="ARBA00022837"/>
    </source>
</evidence>
<evidence type="ECO:0000256" key="13">
    <source>
        <dbReference type="PIRSR" id="PIRSR600823-1"/>
    </source>
</evidence>
<feature type="binding site" evidence="15">
    <location>
        <position position="97"/>
    </location>
    <ligand>
        <name>Ca(2+)</name>
        <dbReference type="ChEBI" id="CHEBI:29108"/>
        <label>1</label>
    </ligand>
</feature>
<dbReference type="GO" id="GO:0046872">
    <property type="term" value="F:metal ion binding"/>
    <property type="evidence" value="ECO:0007669"/>
    <property type="project" value="UniProtKB-UniRule"/>
</dbReference>
<keyword evidence="10 17" id="KW-1015">Disulfide bond</keyword>
<dbReference type="GO" id="GO:0006979">
    <property type="term" value="P:response to oxidative stress"/>
    <property type="evidence" value="ECO:0007669"/>
    <property type="project" value="UniProtKB-UniRule"/>
</dbReference>
<feature type="binding site" description="axial binding residue" evidence="15">
    <location>
        <position position="202"/>
    </location>
    <ligand>
        <name>heme b</name>
        <dbReference type="ChEBI" id="CHEBI:60344"/>
    </ligand>
    <ligandPart>
        <name>Fe</name>
        <dbReference type="ChEBI" id="CHEBI:18248"/>
    </ligandPart>
</feature>
<dbReference type="SUPFAM" id="SSF48113">
    <property type="entry name" value="Heme-dependent peroxidases"/>
    <property type="match status" value="1"/>
</dbReference>
<name>A0AA38WSI6_9ASTR</name>
<keyword evidence="6 15" id="KW-0479">Metal-binding</keyword>
<keyword evidence="21" id="KW-1185">Reference proteome</keyword>
<dbReference type="InterPro" id="IPR010255">
    <property type="entry name" value="Haem_peroxidase_sf"/>
</dbReference>
<comment type="function">
    <text evidence="18">Removal of H(2)O(2), oxidation of toxic reductants, biosynthesis and degradation of lignin, suberization, auxin catabolism, response to environmental stresses such as wounding, pathogen attack and oxidative stress.</text>
</comment>
<gene>
    <name evidence="20" type="ORF">OSB04_006181</name>
</gene>
<evidence type="ECO:0000313" key="21">
    <source>
        <dbReference type="Proteomes" id="UP001172457"/>
    </source>
</evidence>
<dbReference type="GO" id="GO:0140825">
    <property type="term" value="F:lactoperoxidase activity"/>
    <property type="evidence" value="ECO:0007669"/>
    <property type="project" value="UniProtKB-EC"/>
</dbReference>
<feature type="disulfide bond" evidence="17">
    <location>
        <begin position="44"/>
        <end position="124"/>
    </location>
</feature>
<evidence type="ECO:0000256" key="4">
    <source>
        <dbReference type="ARBA" id="ARBA00022559"/>
    </source>
</evidence>
<feature type="binding site" evidence="15">
    <location>
        <position position="203"/>
    </location>
    <ligand>
        <name>Ca(2+)</name>
        <dbReference type="ChEBI" id="CHEBI:29108"/>
        <label>2</label>
    </ligand>
</feature>
<comment type="similarity">
    <text evidence="18">Belongs to the peroxidase family. Classical plant (class III) peroxidase subfamily.</text>
</comment>
<feature type="binding site" evidence="15">
    <location>
        <position position="255"/>
    </location>
    <ligand>
        <name>Ca(2+)</name>
        <dbReference type="ChEBI" id="CHEBI:29108"/>
        <label>2</label>
    </ligand>
</feature>
<comment type="catalytic activity">
    <reaction evidence="1 18">
        <text>2 a phenolic donor + H2O2 = 2 a phenolic radical donor + 2 H2O</text>
        <dbReference type="Rhea" id="RHEA:56136"/>
        <dbReference type="ChEBI" id="CHEBI:15377"/>
        <dbReference type="ChEBI" id="CHEBI:16240"/>
        <dbReference type="ChEBI" id="CHEBI:139520"/>
        <dbReference type="ChEBI" id="CHEBI:139521"/>
        <dbReference type="EC" id="1.11.1.7"/>
    </reaction>
</comment>
<dbReference type="EC" id="1.11.1.7" evidence="3 18"/>
<comment type="cofactor">
    <cofactor evidence="15 18">
        <name>heme b</name>
        <dbReference type="ChEBI" id="CHEBI:60344"/>
    </cofactor>
    <text evidence="15 18">Binds 1 heme b (iron(II)-protoporphyrin IX) group per subunit.</text>
</comment>
<sequence>MNLNKRNNLFELIMHHKNTIIILLLSISSLLTHGQPNYYYYTMCPNLPMIVRYGVWAAMKNDTRIAASLLRLHFHDCFVNGCDGSVLLDDTKTFKGEKQAGPNRNSVRGFQVIDNIKADVERACPMTVSCVDILTFAAREAVVLSGGPTWPVAVGRRDGVTANLKAANENLPAPFEPLANISAKFAAVGLDLRDVVVLSGAHTIGMAQCFTFKNRLFDFKGTGQPDPNLDSTLASSLKTSCPNVDKSNGNLNSLDMVTTYKFDNAYYKNLVNNAGLLESDQALMSDPRTSAMVNDYSVYPDLFYRDFATSMVKLGNIGVITGQNGQVRKKCGEVNA</sequence>
<evidence type="ECO:0000256" key="10">
    <source>
        <dbReference type="ARBA" id="ARBA00023157"/>
    </source>
</evidence>
<reference evidence="20" key="1">
    <citation type="submission" date="2023-03" db="EMBL/GenBank/DDBJ databases">
        <title>Chromosome-scale reference genome and RAD-based genetic map of yellow starthistle (Centaurea solstitialis) reveal putative structural variation and QTLs associated with invader traits.</title>
        <authorList>
            <person name="Reatini B."/>
            <person name="Cang F.A."/>
            <person name="Jiang Q."/>
            <person name="Mckibben M.T.W."/>
            <person name="Barker M.S."/>
            <person name="Rieseberg L.H."/>
            <person name="Dlugosch K.M."/>
        </authorList>
    </citation>
    <scope>NUCLEOTIDE SEQUENCE</scope>
    <source>
        <strain evidence="20">CAN-66</strain>
        <tissue evidence="20">Leaf</tissue>
    </source>
</reference>
<dbReference type="InterPro" id="IPR000823">
    <property type="entry name" value="Peroxidase_pln"/>
</dbReference>
<dbReference type="PROSITE" id="PS00435">
    <property type="entry name" value="PEROXIDASE_1"/>
    <property type="match status" value="1"/>
</dbReference>
<keyword evidence="18" id="KW-0964">Secreted</keyword>
<dbReference type="AlphaFoldDB" id="A0AA38WSI6"/>
<comment type="subcellular location">
    <subcellularLocation>
        <location evidence="18">Secreted</location>
    </subcellularLocation>
</comment>
<keyword evidence="5 18" id="KW-0349">Heme</keyword>
<dbReference type="InterPro" id="IPR019794">
    <property type="entry name" value="Peroxidases_AS"/>
</dbReference>
<evidence type="ECO:0000256" key="18">
    <source>
        <dbReference type="RuleBase" id="RU362060"/>
    </source>
</evidence>
<dbReference type="EMBL" id="JARYMX010000002">
    <property type="protein sequence ID" value="KAJ9561021.1"/>
    <property type="molecule type" value="Genomic_DNA"/>
</dbReference>
<accession>A0AA38WSI6</accession>
<comment type="caution">
    <text evidence="20">The sequence shown here is derived from an EMBL/GenBank/DDBJ whole genome shotgun (WGS) entry which is preliminary data.</text>
</comment>
<dbReference type="GO" id="GO:0042744">
    <property type="term" value="P:hydrogen peroxide catabolic process"/>
    <property type="evidence" value="ECO:0007669"/>
    <property type="project" value="UniProtKB-KW"/>
</dbReference>
<evidence type="ECO:0000256" key="17">
    <source>
        <dbReference type="PIRSR" id="PIRSR600823-5"/>
    </source>
</evidence>
<organism evidence="20 21">
    <name type="scientific">Centaurea solstitialis</name>
    <name type="common">yellow star-thistle</name>
    <dbReference type="NCBI Taxonomy" id="347529"/>
    <lineage>
        <taxon>Eukaryota</taxon>
        <taxon>Viridiplantae</taxon>
        <taxon>Streptophyta</taxon>
        <taxon>Embryophyta</taxon>
        <taxon>Tracheophyta</taxon>
        <taxon>Spermatophyta</taxon>
        <taxon>Magnoliopsida</taxon>
        <taxon>eudicotyledons</taxon>
        <taxon>Gunneridae</taxon>
        <taxon>Pentapetalae</taxon>
        <taxon>asterids</taxon>
        <taxon>campanulids</taxon>
        <taxon>Asterales</taxon>
        <taxon>Asteraceae</taxon>
        <taxon>Carduoideae</taxon>
        <taxon>Cardueae</taxon>
        <taxon>Centaureinae</taxon>
        <taxon>Centaurea</taxon>
    </lineage>
</organism>
<evidence type="ECO:0000256" key="15">
    <source>
        <dbReference type="PIRSR" id="PIRSR600823-3"/>
    </source>
</evidence>
<evidence type="ECO:0000256" key="14">
    <source>
        <dbReference type="PIRSR" id="PIRSR600823-2"/>
    </source>
</evidence>
<keyword evidence="12 18" id="KW-0376">Hydrogen peroxide</keyword>
<feature type="binding site" evidence="15">
    <location>
        <position position="263"/>
    </location>
    <ligand>
        <name>Ca(2+)</name>
        <dbReference type="ChEBI" id="CHEBI:29108"/>
        <label>2</label>
    </ligand>
</feature>
<keyword evidence="4 18" id="KW-0575">Peroxidase</keyword>
<feature type="binding site" evidence="15">
    <location>
        <position position="85"/>
    </location>
    <ligand>
        <name>Ca(2+)</name>
        <dbReference type="ChEBI" id="CHEBI:29108"/>
        <label>1</label>
    </ligand>
</feature>
<dbReference type="InterPro" id="IPR002016">
    <property type="entry name" value="Haem_peroxidase"/>
</dbReference>
<evidence type="ECO:0000256" key="9">
    <source>
        <dbReference type="ARBA" id="ARBA00023004"/>
    </source>
</evidence>
<evidence type="ECO:0000256" key="1">
    <source>
        <dbReference type="ARBA" id="ARBA00000189"/>
    </source>
</evidence>
<evidence type="ECO:0000256" key="6">
    <source>
        <dbReference type="ARBA" id="ARBA00022723"/>
    </source>
</evidence>
<dbReference type="CDD" id="cd00693">
    <property type="entry name" value="secretory_peroxidase"/>
    <property type="match status" value="1"/>
</dbReference>
<comment type="cofactor">
    <cofactor evidence="15 18">
        <name>Ca(2+)</name>
        <dbReference type="ChEBI" id="CHEBI:29108"/>
    </cofactor>
    <text evidence="15 18">Binds 2 calcium ions per subunit.</text>
</comment>
<feature type="binding site" evidence="15">
    <location>
        <position position="76"/>
    </location>
    <ligand>
        <name>Ca(2+)</name>
        <dbReference type="ChEBI" id="CHEBI:29108"/>
        <label>1</label>
    </ligand>
</feature>
<feature type="binding site" evidence="14">
    <location>
        <position position="172"/>
    </location>
    <ligand>
        <name>substrate</name>
    </ligand>
</feature>
<keyword evidence="11" id="KW-0325">Glycoprotein</keyword>
<dbReference type="PANTHER" id="PTHR31388">
    <property type="entry name" value="PEROXIDASE 72-RELATED"/>
    <property type="match status" value="1"/>
</dbReference>
<feature type="site" description="Transition state stabilizer" evidence="16">
    <location>
        <position position="71"/>
    </location>
</feature>
<dbReference type="PANTHER" id="PTHR31388:SF34">
    <property type="entry name" value="PEROXIDASE 10"/>
    <property type="match status" value="1"/>
</dbReference>
<evidence type="ECO:0000259" key="19">
    <source>
        <dbReference type="PROSITE" id="PS50873"/>
    </source>
</evidence>
<evidence type="ECO:0000256" key="8">
    <source>
        <dbReference type="ARBA" id="ARBA00023002"/>
    </source>
</evidence>
<dbReference type="Proteomes" id="UP001172457">
    <property type="component" value="Chromosome 2"/>
</dbReference>
<dbReference type="PRINTS" id="PR00458">
    <property type="entry name" value="PEROXIDASE"/>
</dbReference>
<evidence type="ECO:0000313" key="20">
    <source>
        <dbReference type="EMBL" id="KAJ9561021.1"/>
    </source>
</evidence>
<dbReference type="Pfam" id="PF00141">
    <property type="entry name" value="peroxidase"/>
    <property type="match status" value="1"/>
</dbReference>
<protein>
    <recommendedName>
        <fullName evidence="3 18">Peroxidase</fullName>
        <ecNumber evidence="3 18">1.11.1.7</ecNumber>
    </recommendedName>
</protein>
<evidence type="ECO:0000256" key="2">
    <source>
        <dbReference type="ARBA" id="ARBA00006873"/>
    </source>
</evidence>
<keyword evidence="9 15" id="KW-0408">Iron</keyword>
<proteinExistence type="inferred from homology"/>
<evidence type="ECO:0000256" key="11">
    <source>
        <dbReference type="ARBA" id="ARBA00023180"/>
    </source>
</evidence>
<dbReference type="PROSITE" id="PS50873">
    <property type="entry name" value="PEROXIDASE_4"/>
    <property type="match status" value="1"/>
</dbReference>
<dbReference type="InterPro" id="IPR033905">
    <property type="entry name" value="Secretory_peroxidase"/>
</dbReference>
<dbReference type="PROSITE" id="PS00436">
    <property type="entry name" value="PEROXIDASE_2"/>
    <property type="match status" value="1"/>
</dbReference>
<feature type="domain" description="Plant heme peroxidase family profile" evidence="19">
    <location>
        <begin position="33"/>
        <end position="335"/>
    </location>
</feature>
<feature type="disulfide bond" evidence="17">
    <location>
        <begin position="130"/>
        <end position="331"/>
    </location>
</feature>
<feature type="binding site" evidence="15">
    <location>
        <position position="79"/>
    </location>
    <ligand>
        <name>Ca(2+)</name>
        <dbReference type="ChEBI" id="CHEBI:29108"/>
        <label>1</label>
    </ligand>
</feature>
<dbReference type="Gene3D" id="1.10.520.10">
    <property type="match status" value="1"/>
</dbReference>